<organism evidence="2 3">
    <name type="scientific">Thalictrum thalictroides</name>
    <name type="common">Rue-anemone</name>
    <name type="synonym">Anemone thalictroides</name>
    <dbReference type="NCBI Taxonomy" id="46969"/>
    <lineage>
        <taxon>Eukaryota</taxon>
        <taxon>Viridiplantae</taxon>
        <taxon>Streptophyta</taxon>
        <taxon>Embryophyta</taxon>
        <taxon>Tracheophyta</taxon>
        <taxon>Spermatophyta</taxon>
        <taxon>Magnoliopsida</taxon>
        <taxon>Ranunculales</taxon>
        <taxon>Ranunculaceae</taxon>
        <taxon>Thalictroideae</taxon>
        <taxon>Thalictrum</taxon>
    </lineage>
</organism>
<accession>A0A7J6VYQ3</accession>
<dbReference type="GO" id="GO:0003676">
    <property type="term" value="F:nucleic acid binding"/>
    <property type="evidence" value="ECO:0007669"/>
    <property type="project" value="InterPro"/>
</dbReference>
<dbReference type="SUPFAM" id="SSF53098">
    <property type="entry name" value="Ribonuclease H-like"/>
    <property type="match status" value="1"/>
</dbReference>
<dbReference type="Gene3D" id="3.30.420.10">
    <property type="entry name" value="Ribonuclease H-like superfamily/Ribonuclease H"/>
    <property type="match status" value="1"/>
</dbReference>
<name>A0A7J6VYQ3_THATH</name>
<protein>
    <recommendedName>
        <fullName evidence="1">RNase H type-1 domain-containing protein</fullName>
    </recommendedName>
</protein>
<dbReference type="AlphaFoldDB" id="A0A7J6VYQ3"/>
<reference evidence="2 3" key="1">
    <citation type="submission" date="2020-06" db="EMBL/GenBank/DDBJ databases">
        <title>Transcriptomic and genomic resources for Thalictrum thalictroides and T. hernandezii: Facilitating candidate gene discovery in an emerging model plant lineage.</title>
        <authorList>
            <person name="Arias T."/>
            <person name="Riano-Pachon D.M."/>
            <person name="Di Stilio V.S."/>
        </authorList>
    </citation>
    <scope>NUCLEOTIDE SEQUENCE [LARGE SCALE GENOMIC DNA]</scope>
    <source>
        <strain evidence="3">cv. WT478/WT964</strain>
        <tissue evidence="2">Leaves</tissue>
    </source>
</reference>
<keyword evidence="3" id="KW-1185">Reference proteome</keyword>
<sequence length="67" mass="7744">MGLARGWDSLVVESDSKAAVQALQKNEVHWQFRTSWRKIMQRVKELTLQTIWREGNFAADIAAKRGE</sequence>
<dbReference type="InterPro" id="IPR002156">
    <property type="entry name" value="RNaseH_domain"/>
</dbReference>
<dbReference type="Proteomes" id="UP000554482">
    <property type="component" value="Unassembled WGS sequence"/>
</dbReference>
<feature type="domain" description="RNase H type-1" evidence="1">
    <location>
        <begin position="4"/>
        <end position="65"/>
    </location>
</feature>
<comment type="caution">
    <text evidence="2">The sequence shown here is derived from an EMBL/GenBank/DDBJ whole genome shotgun (WGS) entry which is preliminary data.</text>
</comment>
<dbReference type="Pfam" id="PF13456">
    <property type="entry name" value="RVT_3"/>
    <property type="match status" value="1"/>
</dbReference>
<evidence type="ECO:0000313" key="2">
    <source>
        <dbReference type="EMBL" id="KAF5189993.1"/>
    </source>
</evidence>
<gene>
    <name evidence="2" type="ORF">FRX31_020418</name>
</gene>
<evidence type="ECO:0000313" key="3">
    <source>
        <dbReference type="Proteomes" id="UP000554482"/>
    </source>
</evidence>
<dbReference type="InterPro" id="IPR036397">
    <property type="entry name" value="RNaseH_sf"/>
</dbReference>
<proteinExistence type="predicted"/>
<dbReference type="InterPro" id="IPR012337">
    <property type="entry name" value="RNaseH-like_sf"/>
</dbReference>
<dbReference type="EMBL" id="JABWDY010024744">
    <property type="protein sequence ID" value="KAF5189993.1"/>
    <property type="molecule type" value="Genomic_DNA"/>
</dbReference>
<evidence type="ECO:0000259" key="1">
    <source>
        <dbReference type="Pfam" id="PF13456"/>
    </source>
</evidence>
<dbReference type="GO" id="GO:0004523">
    <property type="term" value="F:RNA-DNA hybrid ribonuclease activity"/>
    <property type="evidence" value="ECO:0007669"/>
    <property type="project" value="InterPro"/>
</dbReference>
<dbReference type="OrthoDB" id="1938131at2759"/>